<keyword evidence="4" id="KW-0274">FAD</keyword>
<evidence type="ECO:0000256" key="3">
    <source>
        <dbReference type="ARBA" id="ARBA00022630"/>
    </source>
</evidence>
<dbReference type="Pfam" id="PF02770">
    <property type="entry name" value="Acyl-CoA_dh_M"/>
    <property type="match status" value="1"/>
</dbReference>
<evidence type="ECO:0000259" key="8">
    <source>
        <dbReference type="Pfam" id="PF02771"/>
    </source>
</evidence>
<dbReference type="SUPFAM" id="SSF47203">
    <property type="entry name" value="Acyl-CoA dehydrogenase C-terminal domain-like"/>
    <property type="match status" value="1"/>
</dbReference>
<dbReference type="Gene3D" id="2.40.110.10">
    <property type="entry name" value="Butyryl-CoA Dehydrogenase, subunit A, domain 2"/>
    <property type="match status" value="1"/>
</dbReference>
<dbReference type="Gene3D" id="1.20.140.10">
    <property type="entry name" value="Butyryl-CoA Dehydrogenase, subunit A, domain 3"/>
    <property type="match status" value="1"/>
</dbReference>
<dbReference type="PANTHER" id="PTHR43884:SF12">
    <property type="entry name" value="ISOVALERYL-COA DEHYDROGENASE, MITOCHONDRIAL-RELATED"/>
    <property type="match status" value="1"/>
</dbReference>
<dbReference type="InterPro" id="IPR036250">
    <property type="entry name" value="AcylCo_DH-like_C"/>
</dbReference>
<evidence type="ECO:0000259" key="7">
    <source>
        <dbReference type="Pfam" id="PF02770"/>
    </source>
</evidence>
<reference evidence="9" key="1">
    <citation type="submission" date="2020-05" db="EMBL/GenBank/DDBJ databases">
        <authorList>
            <person name="Chiriac C."/>
            <person name="Salcher M."/>
            <person name="Ghai R."/>
            <person name="Kavagutti S V."/>
        </authorList>
    </citation>
    <scope>NUCLEOTIDE SEQUENCE</scope>
</reference>
<dbReference type="GO" id="GO:0050660">
    <property type="term" value="F:flavin adenine dinucleotide binding"/>
    <property type="evidence" value="ECO:0007669"/>
    <property type="project" value="InterPro"/>
</dbReference>
<dbReference type="InterPro" id="IPR037069">
    <property type="entry name" value="AcylCoA_DH/ox_N_sf"/>
</dbReference>
<proteinExistence type="inferred from homology"/>
<dbReference type="PANTHER" id="PTHR43884">
    <property type="entry name" value="ACYL-COA DEHYDROGENASE"/>
    <property type="match status" value="1"/>
</dbReference>
<sequence length="406" mass="44603">MDFELTDEQRLIQDTVRAFVDDRILPVAIENDLAHRLDRDVIDGMGELGLLGVVIPEEYGGAGLDFVAEALVCEEIERGEAAFRTLISVHVGLNSLSLLHYGTEAQKQRWLVPQAKGTKLAAFGLTEPDAGSDVAAMRSVARREGDTYVLNGQKNWISYATVADHILVFAKTDPAAGHKGITAFMVEKGMKGLTTRDTENKLGIWAGSTGELFFEDLEVPAENRIGEEGQGFEIAMHSLDGGRFTVAAGACGVIRACLERSVEYARERETFGQAIGKYQFVQDMISTMILGYETSKLLVLQAAWMKDQGKRSTRETSLAKWHATESAFEAAHLAIQVFGSYGYSAEMGIERYFRNARAPIIYEGTTQIHKMMQAEHALGYRRLNGSKGEVSPVCSWAPALAPIQRG</sequence>
<evidence type="ECO:0000256" key="1">
    <source>
        <dbReference type="ARBA" id="ARBA00001974"/>
    </source>
</evidence>
<dbReference type="Pfam" id="PF00441">
    <property type="entry name" value="Acyl-CoA_dh_1"/>
    <property type="match status" value="1"/>
</dbReference>
<keyword evidence="5" id="KW-0560">Oxidoreductase</keyword>
<dbReference type="EMBL" id="CAEZXP010000001">
    <property type="protein sequence ID" value="CAB4687832.1"/>
    <property type="molecule type" value="Genomic_DNA"/>
</dbReference>
<feature type="domain" description="Acyl-CoA oxidase/dehydrogenase middle" evidence="7">
    <location>
        <begin position="122"/>
        <end position="216"/>
    </location>
</feature>
<evidence type="ECO:0000256" key="5">
    <source>
        <dbReference type="ARBA" id="ARBA00023002"/>
    </source>
</evidence>
<dbReference type="InterPro" id="IPR006091">
    <property type="entry name" value="Acyl-CoA_Oxase/DH_mid-dom"/>
</dbReference>
<dbReference type="AlphaFoldDB" id="A0A6J6NNZ2"/>
<dbReference type="FunFam" id="1.20.140.10:FF:000004">
    <property type="entry name" value="Acyl-CoA dehydrogenase FadE25"/>
    <property type="match status" value="1"/>
</dbReference>
<evidence type="ECO:0000313" key="9">
    <source>
        <dbReference type="EMBL" id="CAB4687832.1"/>
    </source>
</evidence>
<feature type="domain" description="Acyl-CoA dehydrogenase/oxidase C-terminal" evidence="6">
    <location>
        <begin position="229"/>
        <end position="377"/>
    </location>
</feature>
<evidence type="ECO:0000259" key="6">
    <source>
        <dbReference type="Pfam" id="PF00441"/>
    </source>
</evidence>
<dbReference type="PROSITE" id="PS00072">
    <property type="entry name" value="ACYL_COA_DH_1"/>
    <property type="match status" value="1"/>
</dbReference>
<dbReference type="Pfam" id="PF02771">
    <property type="entry name" value="Acyl-CoA_dh_N"/>
    <property type="match status" value="1"/>
</dbReference>
<comment type="similarity">
    <text evidence="2">Belongs to the acyl-CoA dehydrogenase family.</text>
</comment>
<comment type="cofactor">
    <cofactor evidence="1">
        <name>FAD</name>
        <dbReference type="ChEBI" id="CHEBI:57692"/>
    </cofactor>
</comment>
<gene>
    <name evidence="9" type="ORF">UFOPK2399_00485</name>
</gene>
<accession>A0A6J6NNZ2</accession>
<dbReference type="FunFam" id="1.10.540.10:FF:000002">
    <property type="entry name" value="Acyl-CoA dehydrogenase FadE19"/>
    <property type="match status" value="1"/>
</dbReference>
<name>A0A6J6NNZ2_9ZZZZ</name>
<dbReference type="SUPFAM" id="SSF56645">
    <property type="entry name" value="Acyl-CoA dehydrogenase NM domain-like"/>
    <property type="match status" value="1"/>
</dbReference>
<dbReference type="GO" id="GO:0003995">
    <property type="term" value="F:acyl-CoA dehydrogenase activity"/>
    <property type="evidence" value="ECO:0007669"/>
    <property type="project" value="InterPro"/>
</dbReference>
<dbReference type="InterPro" id="IPR006089">
    <property type="entry name" value="Acyl-CoA_DH_CS"/>
</dbReference>
<feature type="domain" description="Acyl-CoA dehydrogenase/oxidase N-terminal" evidence="8">
    <location>
        <begin position="6"/>
        <end position="117"/>
    </location>
</feature>
<dbReference type="InterPro" id="IPR009075">
    <property type="entry name" value="AcylCo_DH/oxidase_C"/>
</dbReference>
<dbReference type="InterPro" id="IPR013786">
    <property type="entry name" value="AcylCoA_DH/ox_N"/>
</dbReference>
<dbReference type="PROSITE" id="PS00073">
    <property type="entry name" value="ACYL_COA_DH_2"/>
    <property type="match status" value="1"/>
</dbReference>
<dbReference type="Gene3D" id="1.10.540.10">
    <property type="entry name" value="Acyl-CoA dehydrogenase/oxidase, N-terminal domain"/>
    <property type="match status" value="1"/>
</dbReference>
<dbReference type="FunFam" id="2.40.110.10:FF:000001">
    <property type="entry name" value="Acyl-CoA dehydrogenase, mitochondrial"/>
    <property type="match status" value="1"/>
</dbReference>
<protein>
    <submittedName>
        <fullName evidence="9">Unannotated protein</fullName>
    </submittedName>
</protein>
<evidence type="ECO:0000256" key="2">
    <source>
        <dbReference type="ARBA" id="ARBA00009347"/>
    </source>
</evidence>
<evidence type="ECO:0000256" key="4">
    <source>
        <dbReference type="ARBA" id="ARBA00022827"/>
    </source>
</evidence>
<keyword evidence="3" id="KW-0285">Flavoprotein</keyword>
<organism evidence="9">
    <name type="scientific">freshwater metagenome</name>
    <dbReference type="NCBI Taxonomy" id="449393"/>
    <lineage>
        <taxon>unclassified sequences</taxon>
        <taxon>metagenomes</taxon>
        <taxon>ecological metagenomes</taxon>
    </lineage>
</organism>
<dbReference type="InterPro" id="IPR046373">
    <property type="entry name" value="Acyl-CoA_Oxase/DH_mid-dom_sf"/>
</dbReference>
<dbReference type="InterPro" id="IPR009100">
    <property type="entry name" value="AcylCoA_DH/oxidase_NM_dom_sf"/>
</dbReference>